<dbReference type="InterPro" id="IPR029044">
    <property type="entry name" value="Nucleotide-diphossugar_trans"/>
</dbReference>
<dbReference type="PANTHER" id="PTHR43584">
    <property type="entry name" value="NUCLEOTIDYL TRANSFERASE"/>
    <property type="match status" value="1"/>
</dbReference>
<gene>
    <name evidence="4" type="ORF">GCM10007384_39620</name>
</gene>
<dbReference type="GO" id="GO:0016779">
    <property type="term" value="F:nucleotidyltransferase activity"/>
    <property type="evidence" value="ECO:0007669"/>
    <property type="project" value="UniProtKB-KW"/>
</dbReference>
<dbReference type="PANTHER" id="PTHR43584:SF8">
    <property type="entry name" value="N-ACETYLMURAMATE ALPHA-1-PHOSPHATE URIDYLYLTRANSFERASE"/>
    <property type="match status" value="1"/>
</dbReference>
<evidence type="ECO:0000256" key="1">
    <source>
        <dbReference type="ARBA" id="ARBA00022679"/>
    </source>
</evidence>
<dbReference type="InterPro" id="IPR005835">
    <property type="entry name" value="NTP_transferase_dom"/>
</dbReference>
<evidence type="ECO:0000259" key="3">
    <source>
        <dbReference type="Pfam" id="PF00483"/>
    </source>
</evidence>
<comment type="caution">
    <text evidence="4">The sequence shown here is derived from an EMBL/GenBank/DDBJ whole genome shotgun (WGS) entry which is preliminary data.</text>
</comment>
<dbReference type="EMBL" id="BMWS01000065">
    <property type="protein sequence ID" value="GGX35631.1"/>
    <property type="molecule type" value="Genomic_DNA"/>
</dbReference>
<evidence type="ECO:0000313" key="4">
    <source>
        <dbReference type="EMBL" id="GGX35631.1"/>
    </source>
</evidence>
<accession>A0A918JYT3</accession>
<dbReference type="Gene3D" id="3.90.550.10">
    <property type="entry name" value="Spore Coat Polysaccharide Biosynthesis Protein SpsA, Chain A"/>
    <property type="match status" value="1"/>
</dbReference>
<sequence>MNENLIILAGGASSRMKKEVKTELSNTLITQANTRSKSLISISDTGRPVMDYLLYNAKQAGYTTIYIIIGEKESLMKEFYGDKITGNDFNGLTINYAIQYVSKDREKPFGTADALYQAITQYPGLGKETYTVCNSDNLYSEAVLKMLRTSAYKNAFISYDRDALQFSMERIARFALVSLDEEGFLKDIIEKPSIEESLLYKDESGKFRVSMNIFKFNGMMFKGYVTNCPINEKRNEKELPTALLNMAKDHPKSIMGIPVYEHVPDLTSKEDIATLKEYIENNYKEDINWDR</sequence>
<evidence type="ECO:0000256" key="2">
    <source>
        <dbReference type="ARBA" id="ARBA00022695"/>
    </source>
</evidence>
<dbReference type="SUPFAM" id="SSF53448">
    <property type="entry name" value="Nucleotide-diphospho-sugar transferases"/>
    <property type="match status" value="1"/>
</dbReference>
<reference evidence="4 5" key="1">
    <citation type="journal article" date="2014" name="Int. J. Syst. Evol. Microbiol.">
        <title>Complete genome sequence of Corynebacterium casei LMG S-19264T (=DSM 44701T), isolated from a smear-ripened cheese.</title>
        <authorList>
            <consortium name="US DOE Joint Genome Institute (JGI-PGF)"/>
            <person name="Walter F."/>
            <person name="Albersmeier A."/>
            <person name="Kalinowski J."/>
            <person name="Ruckert C."/>
        </authorList>
    </citation>
    <scope>NUCLEOTIDE SEQUENCE [LARGE SCALE GENOMIC DNA]</scope>
    <source>
        <strain evidence="4 5">KCTC 12285</strain>
    </source>
</reference>
<organism evidence="4 5">
    <name type="scientific">Aquimarina muelleri</name>
    <dbReference type="NCBI Taxonomy" id="279356"/>
    <lineage>
        <taxon>Bacteria</taxon>
        <taxon>Pseudomonadati</taxon>
        <taxon>Bacteroidota</taxon>
        <taxon>Flavobacteriia</taxon>
        <taxon>Flavobacteriales</taxon>
        <taxon>Flavobacteriaceae</taxon>
        <taxon>Aquimarina</taxon>
    </lineage>
</organism>
<dbReference type="InterPro" id="IPR050065">
    <property type="entry name" value="GlmU-like"/>
</dbReference>
<dbReference type="RefSeq" id="WP_027414033.1">
    <property type="nucleotide sequence ID" value="NZ_BMWS01000065.1"/>
</dbReference>
<dbReference type="Pfam" id="PF00483">
    <property type="entry name" value="NTP_transferase"/>
    <property type="match status" value="1"/>
</dbReference>
<evidence type="ECO:0000313" key="5">
    <source>
        <dbReference type="Proteomes" id="UP000601108"/>
    </source>
</evidence>
<keyword evidence="1" id="KW-0808">Transferase</keyword>
<keyword evidence="2" id="KW-0548">Nucleotidyltransferase</keyword>
<dbReference type="AlphaFoldDB" id="A0A918JYT3"/>
<feature type="domain" description="Nucleotidyl transferase" evidence="3">
    <location>
        <begin position="6"/>
        <end position="240"/>
    </location>
</feature>
<keyword evidence="5" id="KW-1185">Reference proteome</keyword>
<protein>
    <recommendedName>
        <fullName evidence="3">Nucleotidyl transferase domain-containing protein</fullName>
    </recommendedName>
</protein>
<dbReference type="Proteomes" id="UP000601108">
    <property type="component" value="Unassembled WGS sequence"/>
</dbReference>
<name>A0A918JYT3_9FLAO</name>
<proteinExistence type="predicted"/>